<dbReference type="InterPro" id="IPR001202">
    <property type="entry name" value="WW_dom"/>
</dbReference>
<feature type="domain" description="HECT" evidence="9">
    <location>
        <begin position="801"/>
        <end position="1139"/>
    </location>
</feature>
<gene>
    <name evidence="10" type="ORF">OUZ56_002003</name>
</gene>
<dbReference type="InterPro" id="IPR040524">
    <property type="entry name" value="HECW1_helix"/>
</dbReference>
<comment type="caution">
    <text evidence="10">The sequence shown here is derived from an EMBL/GenBank/DDBJ whole genome shotgun (WGS) entry which is preliminary data.</text>
</comment>
<keyword evidence="11" id="KW-1185">Reference proteome</keyword>
<dbReference type="PROSITE" id="PS01159">
    <property type="entry name" value="WW_DOMAIN_1"/>
    <property type="match status" value="1"/>
</dbReference>
<dbReference type="SUPFAM" id="SSF56204">
    <property type="entry name" value="Hect, E3 ligase catalytic domain"/>
    <property type="match status" value="1"/>
</dbReference>
<keyword evidence="5 6" id="KW-0833">Ubl conjugation pathway</keyword>
<feature type="region of interest" description="Disordered" evidence="7">
    <location>
        <begin position="593"/>
        <end position="634"/>
    </location>
</feature>
<evidence type="ECO:0000259" key="9">
    <source>
        <dbReference type="PROSITE" id="PS50237"/>
    </source>
</evidence>
<dbReference type="SMART" id="SM00119">
    <property type="entry name" value="HECTc"/>
    <property type="match status" value="1"/>
</dbReference>
<dbReference type="SUPFAM" id="SSF51045">
    <property type="entry name" value="WW domain"/>
    <property type="match status" value="2"/>
</dbReference>
<sequence>MIECDDTYLRIRFLDYGSYPRIRNVDPPPGVQYNFMLSWNIHDHHLVHDTDFIAVHVEDDLKSFDRMSCQQATPRGHLLWSFNVNKLDRAVHSIQFFYVSGETKKPLVESETLCISDFFESIQSNPDVDKEMARVAASYLGDDQHLYSPLWMKITGESVYHFDRSGCEPIYETLYPRPCGHQETVNGAQPPPLPPRNTPTTTNNSHKPLTRTNALLSYSSSSLIQSSSESSSPPTQAETDDVFKLEAIQCSAFSPSDEELVNLSSCPPPPPPPRIKTSDTDVSDNQPIEENQHLPPQLPARCVSHQLLPPALPKRIASTSPELSIRNSQNRAASMTTLLTDASSSSSQIVRQQLLPTISTLPHRTRFQKIQSNSTDEEPLPPMWEARTDSHGRVFYIDHRTKTTSWQRPKVTDESTVAESATAEASNDIWRQQLDRRYQSIRRTINRRQREETNATPAEAEPQPRPQVPTETASATVAAADLPNSPALRFVTRPDFFSLLHNNEEALRLYNRNPAIRQLLSKVWRDPSCFERYQHNREIVTLLNLFAEASRPLPSGWEARLDKHGRPFYVDHQNKSTWYIDPRLPQLISAPLQSVTADDQSDSGRAPVPPPRPPLPLPTATGSQGAVATAPPFEPTIPTAYNEKVVGFLRQPNIGHILKERYPDFSRNNRLRDAVNRVRSEGTSALDRLVGEDLVDLTIVLSLFENEIMSYVPPNPTASSNQEMNATSFNGSASSSHDSPAPVRSVRLPARQGQRDFEAKLRQFYRKLESKGYGQGPNKFKIPVRRTHLLEDAYTKIMSASKKEMQRYKLQISFLGEEGLDYGGPSREFFFLISRQMFNPYYGLFEYSANDTYTVQVSPMSTFVENHHEWFRFCGRILGLALVHQYLLDVFFTRPFYKSLLRLPVDLSDVESLDSEFHQSLQWMKETDLNHLSSDLELTFAVTEDIGGQHVERELKANGRNLPVTEKNKKDYIERMIRWRLDRGVADQVQSLVRGFYEVLDPRLVSIFDAREMELVLAGTAEIDVTDWRKNTEYRSGYHDQHDVIKWFWEAIDRFTNEQRLRLLQFVTGTSSIPFEGFASLRGSTGPRQFCIEKWGQPVSLPRAHTCFNRLDLPPYESAEVLYEKLLLAVEETSSFGIE</sequence>
<comment type="catalytic activity">
    <reaction evidence="1">
        <text>S-ubiquitinyl-[E2 ubiquitin-conjugating enzyme]-L-cysteine + [acceptor protein]-L-lysine = [E2 ubiquitin-conjugating enzyme]-L-cysteine + N(6)-ubiquitinyl-[acceptor protein]-L-lysine.</text>
        <dbReference type="EC" id="2.3.2.26"/>
    </reaction>
</comment>
<evidence type="ECO:0000256" key="2">
    <source>
        <dbReference type="ARBA" id="ARBA00004906"/>
    </source>
</evidence>
<dbReference type="EMBL" id="JAOYFB010000036">
    <property type="protein sequence ID" value="KAK4020006.1"/>
    <property type="molecule type" value="Genomic_DNA"/>
</dbReference>
<evidence type="ECO:0000256" key="7">
    <source>
        <dbReference type="SAM" id="MobiDB-lite"/>
    </source>
</evidence>
<evidence type="ECO:0000256" key="1">
    <source>
        <dbReference type="ARBA" id="ARBA00000885"/>
    </source>
</evidence>
<feature type="domain" description="WW" evidence="8">
    <location>
        <begin position="378"/>
        <end position="411"/>
    </location>
</feature>
<feature type="compositionally biased region" description="Pro residues" evidence="7">
    <location>
        <begin position="607"/>
        <end position="617"/>
    </location>
</feature>
<dbReference type="Pfam" id="PF00632">
    <property type="entry name" value="HECT"/>
    <property type="match status" value="1"/>
</dbReference>
<dbReference type="Gene3D" id="3.30.2160.10">
    <property type="entry name" value="Hect, E3 ligase catalytic domain"/>
    <property type="match status" value="1"/>
</dbReference>
<dbReference type="PANTHER" id="PTHR11254:SF320">
    <property type="entry name" value="HECT-TYPE E3 UBIQUITIN TRANSFERASE"/>
    <property type="match status" value="1"/>
</dbReference>
<dbReference type="Pfam" id="PF18436">
    <property type="entry name" value="HECW1_helix"/>
    <property type="match status" value="1"/>
</dbReference>
<dbReference type="InterPro" id="IPR000569">
    <property type="entry name" value="HECT_dom"/>
</dbReference>
<dbReference type="EC" id="2.3.2.26" evidence="3"/>
<dbReference type="InterPro" id="IPR050409">
    <property type="entry name" value="E3_ubiq-protein_ligase"/>
</dbReference>
<protein>
    <recommendedName>
        <fullName evidence="3">HECT-type E3 ubiquitin transferase</fullName>
        <ecNumber evidence="3">2.3.2.26</ecNumber>
    </recommendedName>
</protein>
<feature type="domain" description="WW" evidence="8">
    <location>
        <begin position="551"/>
        <end position="584"/>
    </location>
</feature>
<dbReference type="Proteomes" id="UP001234178">
    <property type="component" value="Unassembled WGS sequence"/>
</dbReference>
<keyword evidence="4" id="KW-0808">Transferase</keyword>
<dbReference type="InterPro" id="IPR036020">
    <property type="entry name" value="WW_dom_sf"/>
</dbReference>
<dbReference type="Gene3D" id="3.30.2410.10">
    <property type="entry name" value="Hect, E3 ligase catalytic domain"/>
    <property type="match status" value="1"/>
</dbReference>
<dbReference type="CDD" id="cd00201">
    <property type="entry name" value="WW"/>
    <property type="match status" value="2"/>
</dbReference>
<accession>A0ABR0A4D9</accession>
<dbReference type="Pfam" id="PF00397">
    <property type="entry name" value="WW"/>
    <property type="match status" value="2"/>
</dbReference>
<evidence type="ECO:0000256" key="3">
    <source>
        <dbReference type="ARBA" id="ARBA00012485"/>
    </source>
</evidence>
<feature type="active site" description="Glycyl thioester intermediate" evidence="6">
    <location>
        <position position="1107"/>
    </location>
</feature>
<feature type="region of interest" description="Disordered" evidence="7">
    <location>
        <begin position="715"/>
        <end position="743"/>
    </location>
</feature>
<dbReference type="CDD" id="cd00078">
    <property type="entry name" value="HECTc"/>
    <property type="match status" value="1"/>
</dbReference>
<evidence type="ECO:0000313" key="11">
    <source>
        <dbReference type="Proteomes" id="UP001234178"/>
    </source>
</evidence>
<dbReference type="PROSITE" id="PS50237">
    <property type="entry name" value="HECT"/>
    <property type="match status" value="1"/>
</dbReference>
<organism evidence="10 11">
    <name type="scientific">Daphnia magna</name>
    <dbReference type="NCBI Taxonomy" id="35525"/>
    <lineage>
        <taxon>Eukaryota</taxon>
        <taxon>Metazoa</taxon>
        <taxon>Ecdysozoa</taxon>
        <taxon>Arthropoda</taxon>
        <taxon>Crustacea</taxon>
        <taxon>Branchiopoda</taxon>
        <taxon>Diplostraca</taxon>
        <taxon>Cladocera</taxon>
        <taxon>Anomopoda</taxon>
        <taxon>Daphniidae</taxon>
        <taxon>Daphnia</taxon>
    </lineage>
</organism>
<feature type="region of interest" description="Disordered" evidence="7">
    <location>
        <begin position="181"/>
        <end position="208"/>
    </location>
</feature>
<name>A0ABR0A4D9_9CRUS</name>
<dbReference type="PROSITE" id="PS50020">
    <property type="entry name" value="WW_DOMAIN_2"/>
    <property type="match status" value="2"/>
</dbReference>
<feature type="region of interest" description="Disordered" evidence="7">
    <location>
        <begin position="444"/>
        <end position="475"/>
    </location>
</feature>
<dbReference type="Gene3D" id="3.90.1750.10">
    <property type="entry name" value="Hect, E3 ligase catalytic domains"/>
    <property type="match status" value="1"/>
</dbReference>
<proteinExistence type="predicted"/>
<dbReference type="InterPro" id="IPR035983">
    <property type="entry name" value="Hect_E3_ubiquitin_ligase"/>
</dbReference>
<feature type="compositionally biased region" description="Polar residues" evidence="7">
    <location>
        <begin position="717"/>
        <end position="738"/>
    </location>
</feature>
<evidence type="ECO:0000256" key="4">
    <source>
        <dbReference type="ARBA" id="ARBA00022679"/>
    </source>
</evidence>
<evidence type="ECO:0000259" key="8">
    <source>
        <dbReference type="PROSITE" id="PS50020"/>
    </source>
</evidence>
<reference evidence="10 11" key="1">
    <citation type="journal article" date="2023" name="Nucleic Acids Res.">
        <title>The hologenome of Daphnia magna reveals possible DNA methylation and microbiome-mediated evolution of the host genome.</title>
        <authorList>
            <person name="Chaturvedi A."/>
            <person name="Li X."/>
            <person name="Dhandapani V."/>
            <person name="Marshall H."/>
            <person name="Kissane S."/>
            <person name="Cuenca-Cambronero M."/>
            <person name="Asole G."/>
            <person name="Calvet F."/>
            <person name="Ruiz-Romero M."/>
            <person name="Marangio P."/>
            <person name="Guigo R."/>
            <person name="Rago D."/>
            <person name="Mirbahai L."/>
            <person name="Eastwood N."/>
            <person name="Colbourne J.K."/>
            <person name="Zhou J."/>
            <person name="Mallon E."/>
            <person name="Orsini L."/>
        </authorList>
    </citation>
    <scope>NUCLEOTIDE SEQUENCE [LARGE SCALE GENOMIC DNA]</scope>
    <source>
        <strain evidence="10">LRV0_1</strain>
    </source>
</reference>
<evidence type="ECO:0000256" key="6">
    <source>
        <dbReference type="PROSITE-ProRule" id="PRU00104"/>
    </source>
</evidence>
<evidence type="ECO:0000256" key="5">
    <source>
        <dbReference type="ARBA" id="ARBA00022786"/>
    </source>
</evidence>
<dbReference type="PANTHER" id="PTHR11254">
    <property type="entry name" value="HECT DOMAIN UBIQUITIN-PROTEIN LIGASE"/>
    <property type="match status" value="1"/>
</dbReference>
<dbReference type="Gene3D" id="2.20.70.10">
    <property type="match status" value="2"/>
</dbReference>
<evidence type="ECO:0000313" key="10">
    <source>
        <dbReference type="EMBL" id="KAK4020006.1"/>
    </source>
</evidence>
<comment type="pathway">
    <text evidence="2">Protein modification; protein ubiquitination.</text>
</comment>
<feature type="region of interest" description="Disordered" evidence="7">
    <location>
        <begin position="256"/>
        <end position="298"/>
    </location>
</feature>
<dbReference type="SMART" id="SM00456">
    <property type="entry name" value="WW"/>
    <property type="match status" value="2"/>
</dbReference>